<feature type="non-terminal residue" evidence="2">
    <location>
        <position position="1"/>
    </location>
</feature>
<gene>
    <name evidence="2" type="ORF">ADUPG1_007244</name>
</gene>
<sequence>DVRGKDILDDIRLFILDALYGLIGMRPDHQFLACRCPLYPPCPYCPPAERFCPDEPICPDPVCGDCPCPLMPDCPVGRCQDICPEPPIQPECPPKPVCQTSSKCPPAPVCPSEPSCDLPTCDFSCPSCSESFVKIEEESEDCKPEISSPCDHGCEFVWQREFDYFDDCEYYMMDPKWKFNWPSQYDGKKEHKWSDHKCVKKPWKKYHAGKEADKKEKYEHNDAIGEDAILE</sequence>
<feature type="compositionally biased region" description="Basic and acidic residues" evidence="1">
    <location>
        <begin position="208"/>
        <end position="223"/>
    </location>
</feature>
<organism evidence="2 3">
    <name type="scientific">Aduncisulcus paluster</name>
    <dbReference type="NCBI Taxonomy" id="2918883"/>
    <lineage>
        <taxon>Eukaryota</taxon>
        <taxon>Metamonada</taxon>
        <taxon>Carpediemonas-like organisms</taxon>
        <taxon>Aduncisulcus</taxon>
    </lineage>
</organism>
<dbReference type="Proteomes" id="UP001057375">
    <property type="component" value="Unassembled WGS sequence"/>
</dbReference>
<protein>
    <submittedName>
        <fullName evidence="2">Uncharacterized protein</fullName>
    </submittedName>
</protein>
<keyword evidence="3" id="KW-1185">Reference proteome</keyword>
<accession>A0ABQ5KP32</accession>
<evidence type="ECO:0000313" key="2">
    <source>
        <dbReference type="EMBL" id="GKT33283.1"/>
    </source>
</evidence>
<name>A0ABQ5KP32_9EUKA</name>
<proteinExistence type="predicted"/>
<feature type="region of interest" description="Disordered" evidence="1">
    <location>
        <begin position="207"/>
        <end position="231"/>
    </location>
</feature>
<evidence type="ECO:0000256" key="1">
    <source>
        <dbReference type="SAM" id="MobiDB-lite"/>
    </source>
</evidence>
<dbReference type="EMBL" id="BQXS01010196">
    <property type="protein sequence ID" value="GKT33283.1"/>
    <property type="molecule type" value="Genomic_DNA"/>
</dbReference>
<reference evidence="2" key="1">
    <citation type="submission" date="2022-03" db="EMBL/GenBank/DDBJ databases">
        <title>Draft genome sequence of Aduncisulcus paluster, a free-living microaerophilic Fornicata.</title>
        <authorList>
            <person name="Yuyama I."/>
            <person name="Kume K."/>
            <person name="Tamura T."/>
            <person name="Inagaki Y."/>
            <person name="Hashimoto T."/>
        </authorList>
    </citation>
    <scope>NUCLEOTIDE SEQUENCE</scope>
    <source>
        <strain evidence="2">NY0171</strain>
    </source>
</reference>
<evidence type="ECO:0000313" key="3">
    <source>
        <dbReference type="Proteomes" id="UP001057375"/>
    </source>
</evidence>
<comment type="caution">
    <text evidence="2">The sequence shown here is derived from an EMBL/GenBank/DDBJ whole genome shotgun (WGS) entry which is preliminary data.</text>
</comment>